<name>A0AC34QHQ7_9BILA</name>
<dbReference type="WBParaSite" id="JU765_v2.g16360.t1">
    <property type="protein sequence ID" value="JU765_v2.g16360.t1"/>
    <property type="gene ID" value="JU765_v2.g16360"/>
</dbReference>
<sequence length="69" mass="7992">MSCIPCLCLGRFKYKNFLPTKSTTKPHYVDSFNYSLKLHFFSYNLGAYNPANFIALSKFKLSIMLIIMV</sequence>
<evidence type="ECO:0000313" key="1">
    <source>
        <dbReference type="Proteomes" id="UP000887576"/>
    </source>
</evidence>
<proteinExistence type="predicted"/>
<accession>A0AC34QHQ7</accession>
<evidence type="ECO:0000313" key="2">
    <source>
        <dbReference type="WBParaSite" id="JU765_v2.g16360.t1"/>
    </source>
</evidence>
<dbReference type="Proteomes" id="UP000887576">
    <property type="component" value="Unplaced"/>
</dbReference>
<reference evidence="2" key="1">
    <citation type="submission" date="2022-11" db="UniProtKB">
        <authorList>
            <consortium name="WormBaseParasite"/>
        </authorList>
    </citation>
    <scope>IDENTIFICATION</scope>
</reference>
<protein>
    <submittedName>
        <fullName evidence="2">Ovule protein</fullName>
    </submittedName>
</protein>
<organism evidence="1 2">
    <name type="scientific">Panagrolaimus sp. JU765</name>
    <dbReference type="NCBI Taxonomy" id="591449"/>
    <lineage>
        <taxon>Eukaryota</taxon>
        <taxon>Metazoa</taxon>
        <taxon>Ecdysozoa</taxon>
        <taxon>Nematoda</taxon>
        <taxon>Chromadorea</taxon>
        <taxon>Rhabditida</taxon>
        <taxon>Tylenchina</taxon>
        <taxon>Panagrolaimomorpha</taxon>
        <taxon>Panagrolaimoidea</taxon>
        <taxon>Panagrolaimidae</taxon>
        <taxon>Panagrolaimus</taxon>
    </lineage>
</organism>